<evidence type="ECO:0000313" key="3">
    <source>
        <dbReference type="Proteomes" id="UP000214365"/>
    </source>
</evidence>
<feature type="region of interest" description="Disordered" evidence="1">
    <location>
        <begin position="336"/>
        <end position="377"/>
    </location>
</feature>
<feature type="compositionally biased region" description="Basic and acidic residues" evidence="1">
    <location>
        <begin position="462"/>
        <end position="476"/>
    </location>
</feature>
<accession>A0A225AEU7</accession>
<dbReference type="AlphaFoldDB" id="A0A225AEU7"/>
<name>A0A225AEU7_TALAT</name>
<feature type="compositionally biased region" description="Polar residues" evidence="1">
    <location>
        <begin position="417"/>
        <end position="461"/>
    </location>
</feature>
<dbReference type="GeneID" id="31008100"/>
<evidence type="ECO:0000313" key="2">
    <source>
        <dbReference type="EMBL" id="OKL56554.1"/>
    </source>
</evidence>
<dbReference type="Proteomes" id="UP000214365">
    <property type="component" value="Unassembled WGS sequence"/>
</dbReference>
<protein>
    <submittedName>
        <fullName evidence="2">Uncharacterized protein</fullName>
    </submittedName>
</protein>
<feature type="compositionally biased region" description="Basic and acidic residues" evidence="1">
    <location>
        <begin position="344"/>
        <end position="354"/>
    </location>
</feature>
<comment type="caution">
    <text evidence="2">The sequence shown here is derived from an EMBL/GenBank/DDBJ whole genome shotgun (WGS) entry which is preliminary data.</text>
</comment>
<proteinExistence type="predicted"/>
<organism evidence="2 3">
    <name type="scientific">Talaromyces atroroseus</name>
    <dbReference type="NCBI Taxonomy" id="1441469"/>
    <lineage>
        <taxon>Eukaryota</taxon>
        <taxon>Fungi</taxon>
        <taxon>Dikarya</taxon>
        <taxon>Ascomycota</taxon>
        <taxon>Pezizomycotina</taxon>
        <taxon>Eurotiomycetes</taxon>
        <taxon>Eurotiomycetidae</taxon>
        <taxon>Eurotiales</taxon>
        <taxon>Trichocomaceae</taxon>
        <taxon>Talaromyces</taxon>
        <taxon>Talaromyces sect. Trachyspermi</taxon>
    </lineage>
</organism>
<feature type="compositionally biased region" description="Low complexity" evidence="1">
    <location>
        <begin position="397"/>
        <end position="413"/>
    </location>
</feature>
<keyword evidence="3" id="KW-1185">Reference proteome</keyword>
<reference evidence="2 3" key="1">
    <citation type="submission" date="2015-06" db="EMBL/GenBank/DDBJ databases">
        <title>Talaromyces atroroseus IBT 11181 draft genome.</title>
        <authorList>
            <person name="Rasmussen K.B."/>
            <person name="Rasmussen S."/>
            <person name="Petersen B."/>
            <person name="Sicheritz-Ponten T."/>
            <person name="Mortensen U.H."/>
            <person name="Thrane U."/>
        </authorList>
    </citation>
    <scope>NUCLEOTIDE SEQUENCE [LARGE SCALE GENOMIC DNA]</scope>
    <source>
        <strain evidence="2 3">IBT 11181</strain>
    </source>
</reference>
<sequence length="476" mass="51942">MCFFGAYRYALCGHTDFQIVVFCKNFLNPATLTGSSSIVPGATCMPRLRDPQRNDAGNIVQYNVVLPDHARAATASYLPSQQHPPQGLQQAEDKDKNGLAGAQISIPACNPSQISGLCANCTATAQTLTEIHQTQPDFGLSSEYILDASRMNAYFQYVNNGNNNLDNSRAEQLSTLPSQAGYVNANVDPMLMGTTNMSTNTTMNGMDADMPVPVDPRILNSNADANLTNMHGPSIMGMADQNGDQNGAMIVQQQPQTLYHNTQANYTHNGYPISSSSNNGHYYNTTNNSINGNGDGDNTMYQQNRSRGRIVRNLGMPEDPFLTTNTNGQQVAIPRLFQKTASPNKERSRDKNVRFAEPNDNDRSNLPAYTPSKYRPSRLEMQALKLRKGVRRSAVAATTAATAARNNRPLAPAEPVQPTTEAQATTVETRPRQRASTVQRLSERWQSALRSRSKASTSDSAVKNEEPADKAEGGED</sequence>
<dbReference type="RefSeq" id="XP_020116675.1">
    <property type="nucleotide sequence ID" value="XM_020263256.1"/>
</dbReference>
<dbReference type="EMBL" id="LFMY01000014">
    <property type="protein sequence ID" value="OKL56554.1"/>
    <property type="molecule type" value="Genomic_DNA"/>
</dbReference>
<feature type="region of interest" description="Disordered" evidence="1">
    <location>
        <begin position="397"/>
        <end position="476"/>
    </location>
</feature>
<gene>
    <name evidence="2" type="ORF">UA08_08344</name>
</gene>
<evidence type="ECO:0000256" key="1">
    <source>
        <dbReference type="SAM" id="MobiDB-lite"/>
    </source>
</evidence>